<sequence>MEAAFSLLWGKRDMELDNETGLLIIDMQKAIDEPVWDGKNNPAYETRILDLLTLWRARQWPVFHIKHNEANPASTFHTHAPTNAFKPETAPLPGEIIIEKEVNCAFIGTGLGSMLRMEGCKKLLVCGVVTHNSVDATVRHAGCLGFETYLVADACTAVPVVDRTGKEWAAEDVHQLYLSVLDGEYCTVVNMQDVFTAI</sequence>
<dbReference type="InterPro" id="IPR000868">
    <property type="entry name" value="Isochorismatase-like_dom"/>
</dbReference>
<accession>A0A917FC77</accession>
<proteinExistence type="predicted"/>
<dbReference type="GO" id="GO:0016787">
    <property type="term" value="F:hydrolase activity"/>
    <property type="evidence" value="ECO:0007669"/>
    <property type="project" value="UniProtKB-KW"/>
</dbReference>
<dbReference type="SUPFAM" id="SSF52499">
    <property type="entry name" value="Isochorismatase-like hydrolases"/>
    <property type="match status" value="1"/>
</dbReference>
<protein>
    <submittedName>
        <fullName evidence="3">Isochorismatase</fullName>
    </submittedName>
</protein>
<gene>
    <name evidence="3" type="ORF">GCM10011332_21660</name>
</gene>
<evidence type="ECO:0000256" key="1">
    <source>
        <dbReference type="ARBA" id="ARBA00022801"/>
    </source>
</evidence>
<dbReference type="AlphaFoldDB" id="A0A917FC77"/>
<dbReference type="Gene3D" id="3.40.50.850">
    <property type="entry name" value="Isochorismatase-like"/>
    <property type="match status" value="1"/>
</dbReference>
<keyword evidence="1" id="KW-0378">Hydrolase</keyword>
<keyword evidence="4" id="KW-1185">Reference proteome</keyword>
<dbReference type="CDD" id="cd01014">
    <property type="entry name" value="nicotinamidase_related"/>
    <property type="match status" value="1"/>
</dbReference>
<feature type="domain" description="Isochorismatase-like" evidence="2">
    <location>
        <begin position="21"/>
        <end position="162"/>
    </location>
</feature>
<organism evidence="3 4">
    <name type="scientific">Terasakiella brassicae</name>
    <dbReference type="NCBI Taxonomy" id="1634917"/>
    <lineage>
        <taxon>Bacteria</taxon>
        <taxon>Pseudomonadati</taxon>
        <taxon>Pseudomonadota</taxon>
        <taxon>Alphaproteobacteria</taxon>
        <taxon>Rhodospirillales</taxon>
        <taxon>Terasakiellaceae</taxon>
        <taxon>Terasakiella</taxon>
    </lineage>
</organism>
<evidence type="ECO:0000259" key="2">
    <source>
        <dbReference type="Pfam" id="PF00857"/>
    </source>
</evidence>
<comment type="caution">
    <text evidence="3">The sequence shown here is derived from an EMBL/GenBank/DDBJ whole genome shotgun (WGS) entry which is preliminary data.</text>
</comment>
<dbReference type="Pfam" id="PF00857">
    <property type="entry name" value="Isochorismatase"/>
    <property type="match status" value="1"/>
</dbReference>
<dbReference type="PANTHER" id="PTHR43540:SF1">
    <property type="entry name" value="ISOCHORISMATASE HYDROLASE"/>
    <property type="match status" value="1"/>
</dbReference>
<evidence type="ECO:0000313" key="3">
    <source>
        <dbReference type="EMBL" id="GGF67218.1"/>
    </source>
</evidence>
<dbReference type="Proteomes" id="UP000632498">
    <property type="component" value="Unassembled WGS sequence"/>
</dbReference>
<dbReference type="InterPro" id="IPR036380">
    <property type="entry name" value="Isochorismatase-like_sf"/>
</dbReference>
<evidence type="ECO:0000313" key="4">
    <source>
        <dbReference type="Proteomes" id="UP000632498"/>
    </source>
</evidence>
<reference evidence="3" key="1">
    <citation type="journal article" date="2014" name="Int. J. Syst. Evol. Microbiol.">
        <title>Complete genome sequence of Corynebacterium casei LMG S-19264T (=DSM 44701T), isolated from a smear-ripened cheese.</title>
        <authorList>
            <consortium name="US DOE Joint Genome Institute (JGI-PGF)"/>
            <person name="Walter F."/>
            <person name="Albersmeier A."/>
            <person name="Kalinowski J."/>
            <person name="Ruckert C."/>
        </authorList>
    </citation>
    <scope>NUCLEOTIDE SEQUENCE</scope>
    <source>
        <strain evidence="3">CGMCC 1.15254</strain>
    </source>
</reference>
<dbReference type="PANTHER" id="PTHR43540">
    <property type="entry name" value="PEROXYUREIDOACRYLATE/UREIDOACRYLATE AMIDOHYDROLASE-RELATED"/>
    <property type="match status" value="1"/>
</dbReference>
<dbReference type="InterPro" id="IPR050272">
    <property type="entry name" value="Isochorismatase-like_hydrls"/>
</dbReference>
<dbReference type="EMBL" id="BMHV01000014">
    <property type="protein sequence ID" value="GGF67218.1"/>
    <property type="molecule type" value="Genomic_DNA"/>
</dbReference>
<name>A0A917FC77_9PROT</name>
<reference evidence="3" key="2">
    <citation type="submission" date="2020-09" db="EMBL/GenBank/DDBJ databases">
        <authorList>
            <person name="Sun Q."/>
            <person name="Zhou Y."/>
        </authorList>
    </citation>
    <scope>NUCLEOTIDE SEQUENCE</scope>
    <source>
        <strain evidence="3">CGMCC 1.15254</strain>
    </source>
</reference>